<feature type="region of interest" description="Disordered" evidence="1">
    <location>
        <begin position="66"/>
        <end position="92"/>
    </location>
</feature>
<sequence length="92" mass="10734">MSSPNFEQMTNRELRAYALAHRDELEPLRVLYSRRTPDSEATFYGPMATEDGVPIEENIRLAEKAIQKRAASDRQHDQEDLPRKKHQKKTSH</sequence>
<dbReference type="eggNOG" id="ENOG50339X1">
    <property type="taxonomic scope" value="Bacteria"/>
</dbReference>
<organism evidence="2 3">
    <name type="scientific">Cylindrospermum stagnale PCC 7417</name>
    <dbReference type="NCBI Taxonomy" id="56107"/>
    <lineage>
        <taxon>Bacteria</taxon>
        <taxon>Bacillati</taxon>
        <taxon>Cyanobacteriota</taxon>
        <taxon>Cyanophyceae</taxon>
        <taxon>Nostocales</taxon>
        <taxon>Nostocaceae</taxon>
        <taxon>Cylindrospermum</taxon>
    </lineage>
</organism>
<feature type="compositionally biased region" description="Basic and acidic residues" evidence="1">
    <location>
        <begin position="66"/>
        <end position="82"/>
    </location>
</feature>
<keyword evidence="3" id="KW-1185">Reference proteome</keyword>
<name>K9WXP8_9NOST</name>
<dbReference type="Proteomes" id="UP000010475">
    <property type="component" value="Chromosome"/>
</dbReference>
<accession>K9WXP8</accession>
<dbReference type="InterPro" id="IPR054053">
    <property type="entry name" value="DUF6887"/>
</dbReference>
<feature type="compositionally biased region" description="Basic residues" evidence="1">
    <location>
        <begin position="83"/>
        <end position="92"/>
    </location>
</feature>
<dbReference type="EMBL" id="CP003642">
    <property type="protein sequence ID" value="AFZ24292.1"/>
    <property type="molecule type" value="Genomic_DNA"/>
</dbReference>
<evidence type="ECO:0000313" key="3">
    <source>
        <dbReference type="Proteomes" id="UP000010475"/>
    </source>
</evidence>
<reference evidence="2 3" key="1">
    <citation type="submission" date="2012-06" db="EMBL/GenBank/DDBJ databases">
        <title>Finished chromosome of genome of Cylindrospermum stagnale PCC 7417.</title>
        <authorList>
            <consortium name="US DOE Joint Genome Institute"/>
            <person name="Gugger M."/>
            <person name="Coursin T."/>
            <person name="Rippka R."/>
            <person name="Tandeau De Marsac N."/>
            <person name="Huntemann M."/>
            <person name="Wei C.-L."/>
            <person name="Han J."/>
            <person name="Detter J.C."/>
            <person name="Han C."/>
            <person name="Tapia R."/>
            <person name="Chen A."/>
            <person name="Kyrpides N."/>
            <person name="Mavromatis K."/>
            <person name="Markowitz V."/>
            <person name="Szeto E."/>
            <person name="Ivanova N."/>
            <person name="Pagani I."/>
            <person name="Pati A."/>
            <person name="Goodwin L."/>
            <person name="Nordberg H.P."/>
            <person name="Cantor M.N."/>
            <person name="Hua S.X."/>
            <person name="Woyke T."/>
            <person name="Kerfeld C.A."/>
        </authorList>
    </citation>
    <scope>NUCLEOTIDE SEQUENCE [LARGE SCALE GENOMIC DNA]</scope>
    <source>
        <strain evidence="2 3">PCC 7417</strain>
    </source>
</reference>
<dbReference type="HOGENOM" id="CLU_193569_4_0_3"/>
<dbReference type="Pfam" id="PF21826">
    <property type="entry name" value="DUF6887"/>
    <property type="match status" value="1"/>
</dbReference>
<dbReference type="RefSeq" id="WP_015207547.1">
    <property type="nucleotide sequence ID" value="NC_019757.1"/>
</dbReference>
<protein>
    <submittedName>
        <fullName evidence="2">Uncharacterized protein</fullName>
    </submittedName>
</protein>
<gene>
    <name evidence="2" type="ORF">Cylst_2049</name>
</gene>
<evidence type="ECO:0000313" key="2">
    <source>
        <dbReference type="EMBL" id="AFZ24292.1"/>
    </source>
</evidence>
<dbReference type="KEGG" id="csg:Cylst_2049"/>
<dbReference type="AlphaFoldDB" id="K9WXP8"/>
<proteinExistence type="predicted"/>
<evidence type="ECO:0000256" key="1">
    <source>
        <dbReference type="SAM" id="MobiDB-lite"/>
    </source>
</evidence>